<reference evidence="2 3" key="1">
    <citation type="journal article" date="2018" name="Sci. Rep.">
        <title>Characterisation of pathogen-specific regions and novel effector candidates in Fusarium oxysporum f. sp. cepae.</title>
        <authorList>
            <person name="Armitage A.D."/>
            <person name="Taylor A."/>
            <person name="Sobczyk M.K."/>
            <person name="Baxter L."/>
            <person name="Greenfield B.P."/>
            <person name="Bates H.J."/>
            <person name="Wilson F."/>
            <person name="Jackson A.C."/>
            <person name="Ott S."/>
            <person name="Harrison R.J."/>
            <person name="Clarkson J.P."/>
        </authorList>
    </citation>
    <scope>NUCLEOTIDE SEQUENCE [LARGE SCALE GENOMIC DNA]</scope>
    <source>
        <strain evidence="2 3">Fo_A13</strain>
    </source>
</reference>
<protein>
    <submittedName>
        <fullName evidence="2">Uncharacterized protein</fullName>
    </submittedName>
</protein>
<evidence type="ECO:0000313" key="3">
    <source>
        <dbReference type="Proteomes" id="UP000285084"/>
    </source>
</evidence>
<dbReference type="VEuPathDB" id="FungiDB:FOXG_14252"/>
<gene>
    <name evidence="2" type="ORF">BFJ69_g17415</name>
</gene>
<name>A0A420M8B1_FUSOX</name>
<proteinExistence type="predicted"/>
<dbReference type="EMBL" id="MRCX01000799">
    <property type="protein sequence ID" value="RKK58269.1"/>
    <property type="molecule type" value="Genomic_DNA"/>
</dbReference>
<feature type="region of interest" description="Disordered" evidence="1">
    <location>
        <begin position="1"/>
        <end position="27"/>
    </location>
</feature>
<comment type="caution">
    <text evidence="2">The sequence shown here is derived from an EMBL/GenBank/DDBJ whole genome shotgun (WGS) entry which is preliminary data.</text>
</comment>
<feature type="region of interest" description="Disordered" evidence="1">
    <location>
        <begin position="108"/>
        <end position="168"/>
    </location>
</feature>
<dbReference type="VEuPathDB" id="FungiDB:HZS61_011199"/>
<dbReference type="Proteomes" id="UP000285084">
    <property type="component" value="Unassembled WGS sequence"/>
</dbReference>
<evidence type="ECO:0000256" key="1">
    <source>
        <dbReference type="SAM" id="MobiDB-lite"/>
    </source>
</evidence>
<accession>A0A420M8B1</accession>
<sequence>MTVPLHNARPTVLGMSRQPGNGTTKEGRERIRVRAFGLARKHCERNGPFCARYPQVQFGTRRSTHSIPPFIQEPVDLLGLDAVPKYDGCASSDDSVLPLLPFRLKRPPYGSKESSRAWRPRRLVPGPPTQMTEQGKQPAKAKPCKDTKPAPRVTGRRGRDNVCTDEPAIGFRNDASLDACADNAVRGVDSIDGHISDNGNGNGIGDDP</sequence>
<dbReference type="AlphaFoldDB" id="A0A420M8B1"/>
<feature type="region of interest" description="Disordered" evidence="1">
    <location>
        <begin position="189"/>
        <end position="208"/>
    </location>
</feature>
<evidence type="ECO:0000313" key="2">
    <source>
        <dbReference type="EMBL" id="RKK58269.1"/>
    </source>
</evidence>
<organism evidence="2 3">
    <name type="scientific">Fusarium oxysporum</name>
    <name type="common">Fusarium vascular wilt</name>
    <dbReference type="NCBI Taxonomy" id="5507"/>
    <lineage>
        <taxon>Eukaryota</taxon>
        <taxon>Fungi</taxon>
        <taxon>Dikarya</taxon>
        <taxon>Ascomycota</taxon>
        <taxon>Pezizomycotina</taxon>
        <taxon>Sordariomycetes</taxon>
        <taxon>Hypocreomycetidae</taxon>
        <taxon>Hypocreales</taxon>
        <taxon>Nectriaceae</taxon>
        <taxon>Fusarium</taxon>
        <taxon>Fusarium oxysporum species complex</taxon>
    </lineage>
</organism>